<dbReference type="RefSeq" id="WP_185623594.1">
    <property type="nucleotide sequence ID" value="NZ_JABGBW010000001.1"/>
</dbReference>
<comment type="caution">
    <text evidence="1">The sequence shown here is derived from an EMBL/GenBank/DDBJ whole genome shotgun (WGS) entry which is preliminary data.</text>
</comment>
<evidence type="ECO:0000313" key="2">
    <source>
        <dbReference type="Proteomes" id="UP000713904"/>
    </source>
</evidence>
<name>A0ABR6TKC9_9FIRM</name>
<evidence type="ECO:0000313" key="1">
    <source>
        <dbReference type="EMBL" id="MBC2575598.1"/>
    </source>
</evidence>
<keyword evidence="2" id="KW-1185">Reference proteome</keyword>
<dbReference type="Proteomes" id="UP000713904">
    <property type="component" value="Unassembled WGS sequence"/>
</dbReference>
<proteinExistence type="predicted"/>
<dbReference type="SUPFAM" id="SSF53300">
    <property type="entry name" value="vWA-like"/>
    <property type="match status" value="1"/>
</dbReference>
<dbReference type="EMBL" id="JABGBW010000001">
    <property type="protein sequence ID" value="MBC2575598.1"/>
    <property type="molecule type" value="Genomic_DNA"/>
</dbReference>
<gene>
    <name evidence="1" type="ORF">HLB29_02760</name>
</gene>
<evidence type="ECO:0008006" key="3">
    <source>
        <dbReference type="Google" id="ProtNLM"/>
    </source>
</evidence>
<accession>A0ABR6TKC9</accession>
<reference evidence="1 2" key="1">
    <citation type="submission" date="2020-05" db="EMBL/GenBank/DDBJ databases">
        <title>Draft genome of xy-202 and genomic insight in genome of the genus Peptostreptococcus.</title>
        <authorList>
            <person name="Zhang Z."/>
        </authorList>
    </citation>
    <scope>NUCLEOTIDE SEQUENCE [LARGE SCALE GENOMIC DNA]</scope>
    <source>
        <strain evidence="1 2">DSM 27025</strain>
    </source>
</reference>
<sequence length="596" mass="70194">MEDSKLRKENIVWTTSEDYSYIPVINLFDSYNDFEMDYYRMALLGYLYKVLDMEKLFEYLSIHLQKTKLKNEFLKMVELYLDDCFGAEVIKDRPGVSDYRNKFYDKVIKKYEKKTELSVEQELEYVYVSRIKGNFVKCRNVTEDLVNTLRYKRGIKDIDTLINDLNAVFLKYFYANYRSNLKNANYESYLKSGDKENNNNKIDNNKEFDRTRLNFSMRKKHVRDMKHSDLIGDFSIESAEFTKNISEDEKIVDERINDNKARQKLSSNQKIKSMIETRFGESIFPDYYTNGLEKEICTGIHNGIKIHFTEGKFISGKHDKFYSNAINIQREKNLEYYKENELLFRRSINELREILGKKLLLDEEDEFEFTNNGKLIPSKIWKSKYLNDDKIFIKNNQNEIGSISVDILLDASSSQMEREEYVSSQAFIIAEALTSLNIPTRVTGFCNFFNYLVLTQYRDYNDPRAYNNRLFNYKIAGSNRDGLAIKLISRQMDLLEKENKVLIVLSDGKPNDKINLGITGLLNVEGQDYEDEVAVKDTAQEIFNAKLRDKYVLGIFTGEDEDLEIEKKIYGKDFAYIKNIERFSHIIGFFITQVVF</sequence>
<dbReference type="InterPro" id="IPR036465">
    <property type="entry name" value="vWFA_dom_sf"/>
</dbReference>
<dbReference type="PANTHER" id="PTHR41248">
    <property type="entry name" value="NORD PROTEIN"/>
    <property type="match status" value="1"/>
</dbReference>
<organism evidence="1 2">
    <name type="scientific">Peptostreptococcus canis</name>
    <dbReference type="NCBI Taxonomy" id="1159213"/>
    <lineage>
        <taxon>Bacteria</taxon>
        <taxon>Bacillati</taxon>
        <taxon>Bacillota</taxon>
        <taxon>Clostridia</taxon>
        <taxon>Peptostreptococcales</taxon>
        <taxon>Peptostreptococcaceae</taxon>
        <taxon>Peptostreptococcus</taxon>
    </lineage>
</organism>
<dbReference type="InterPro" id="IPR051928">
    <property type="entry name" value="NorD/CobT"/>
</dbReference>
<dbReference type="PANTHER" id="PTHR41248:SF1">
    <property type="entry name" value="NORD PROTEIN"/>
    <property type="match status" value="1"/>
</dbReference>
<protein>
    <recommendedName>
        <fullName evidence="3">Nitric oxide reductase activation protein</fullName>
    </recommendedName>
</protein>